<organism evidence="8 9">
    <name type="scientific">Desulfomarina profundi</name>
    <dbReference type="NCBI Taxonomy" id="2772557"/>
    <lineage>
        <taxon>Bacteria</taxon>
        <taxon>Pseudomonadati</taxon>
        <taxon>Thermodesulfobacteriota</taxon>
        <taxon>Desulfobulbia</taxon>
        <taxon>Desulfobulbales</taxon>
        <taxon>Desulfobulbaceae</taxon>
        <taxon>Desulfomarina</taxon>
    </lineage>
</organism>
<protein>
    <submittedName>
        <fullName evidence="8">Hdr menaquinol oxidoreductase integral membrane subunit</fullName>
    </submittedName>
</protein>
<dbReference type="AlphaFoldDB" id="A0A8D5FTW7"/>
<accession>A0A8D5FTW7</accession>
<feature type="transmembrane region" description="Helical" evidence="7">
    <location>
        <begin position="244"/>
        <end position="264"/>
    </location>
</feature>
<evidence type="ECO:0000256" key="5">
    <source>
        <dbReference type="ARBA" id="ARBA00022989"/>
    </source>
</evidence>
<keyword evidence="9" id="KW-1185">Reference proteome</keyword>
<evidence type="ECO:0000313" key="8">
    <source>
        <dbReference type="EMBL" id="BCL61301.1"/>
    </source>
</evidence>
<dbReference type="InterPro" id="IPR054823">
    <property type="entry name" value="DsrP-like"/>
</dbReference>
<feature type="transmembrane region" description="Helical" evidence="7">
    <location>
        <begin position="95"/>
        <end position="116"/>
    </location>
</feature>
<dbReference type="InterPro" id="IPR005614">
    <property type="entry name" value="NrfD-like"/>
</dbReference>
<comment type="similarity">
    <text evidence="2">Belongs to the NrfD family.</text>
</comment>
<feature type="transmembrane region" description="Helical" evidence="7">
    <location>
        <begin position="59"/>
        <end position="83"/>
    </location>
</feature>
<proteinExistence type="inferred from homology"/>
<evidence type="ECO:0000256" key="6">
    <source>
        <dbReference type="ARBA" id="ARBA00023136"/>
    </source>
</evidence>
<keyword evidence="5 7" id="KW-1133">Transmembrane helix</keyword>
<evidence type="ECO:0000256" key="3">
    <source>
        <dbReference type="ARBA" id="ARBA00022475"/>
    </source>
</evidence>
<evidence type="ECO:0000256" key="2">
    <source>
        <dbReference type="ARBA" id="ARBA00008929"/>
    </source>
</evidence>
<feature type="transmembrane region" description="Helical" evidence="7">
    <location>
        <begin position="293"/>
        <end position="313"/>
    </location>
</feature>
<evidence type="ECO:0000256" key="7">
    <source>
        <dbReference type="SAM" id="Phobius"/>
    </source>
</evidence>
<feature type="transmembrane region" description="Helical" evidence="7">
    <location>
        <begin position="171"/>
        <end position="193"/>
    </location>
</feature>
<reference evidence="8" key="1">
    <citation type="submission" date="2020-09" db="EMBL/GenBank/DDBJ databases">
        <title>Desulfogranum mesoprofundum gen. nov., sp. nov., a novel mesophilic, sulfate-reducing chemolithoautotroph isolated from a deep-sea hydrothermal vent chimney in the Suiyo Seamount.</title>
        <authorList>
            <person name="Hashimoto Y."/>
            <person name="Nakagawa S."/>
        </authorList>
    </citation>
    <scope>NUCLEOTIDE SEQUENCE</scope>
    <source>
        <strain evidence="8">KT2</strain>
    </source>
</reference>
<keyword evidence="3" id="KW-1003">Cell membrane</keyword>
<dbReference type="GO" id="GO:0005886">
    <property type="term" value="C:plasma membrane"/>
    <property type="evidence" value="ECO:0007669"/>
    <property type="project" value="UniProtKB-SubCell"/>
</dbReference>
<dbReference type="EMBL" id="AP024086">
    <property type="protein sequence ID" value="BCL61301.1"/>
    <property type="molecule type" value="Genomic_DNA"/>
</dbReference>
<dbReference type="KEGG" id="dbk:DGMP_19940"/>
<comment type="subcellular location">
    <subcellularLocation>
        <location evidence="1">Cell membrane</location>
        <topology evidence="1">Multi-pass membrane protein</topology>
    </subcellularLocation>
</comment>
<keyword evidence="6 7" id="KW-0472">Membrane</keyword>
<evidence type="ECO:0000256" key="4">
    <source>
        <dbReference type="ARBA" id="ARBA00022692"/>
    </source>
</evidence>
<evidence type="ECO:0000256" key="1">
    <source>
        <dbReference type="ARBA" id="ARBA00004651"/>
    </source>
</evidence>
<dbReference type="RefSeq" id="WP_228853769.1">
    <property type="nucleotide sequence ID" value="NZ_AP024086.1"/>
</dbReference>
<sequence length="397" mass="44675">MIQFIIHGFTSIFRGSTTYWLWITLLLIVSLTGLNAWAIQLAHGLSTTGMGDEVSWGMYIANFVFLVGMAAAAVMMVIPAYIFKDKEMHKVVIMSELFAIAAMVMCILFVTVDIGRPDRLWHMIPRLGFFNFPSSMLSWDVLVLNGYLLLNFHVCFYVLYSKFRNRSPRPFLYIPIVFLAIAWAFSIHTITAFLFQGLGGRPFWNSGLIAPRFLASAFAAGPSFMILVFLFLKKSGAISFDNTVINRIRVIVTISLLINIFFAGSEFFAEFYSDSKHVVHFSHLFGLHGESMLAPWIWTALSLNIGAAIFLLSPFRRNQTVLIISCLMIIIGIWTEKGLGFVIPAFIPTTLGDFVQYVPSMNELKICFGVWAFGLLIYTLMLKGAIPIMNGQAVRKD</sequence>
<feature type="transmembrane region" description="Helical" evidence="7">
    <location>
        <begin position="368"/>
        <end position="386"/>
    </location>
</feature>
<keyword evidence="4 7" id="KW-0812">Transmembrane</keyword>
<dbReference type="Pfam" id="PF03916">
    <property type="entry name" value="NrfD"/>
    <property type="match status" value="1"/>
</dbReference>
<feature type="transmembrane region" description="Helical" evidence="7">
    <location>
        <begin position="136"/>
        <end position="159"/>
    </location>
</feature>
<gene>
    <name evidence="8" type="ORF">DGMP_19940</name>
</gene>
<dbReference type="PANTHER" id="PTHR43044:SF2">
    <property type="entry name" value="POLYSULPHIDE REDUCTASE NRFD"/>
    <property type="match status" value="1"/>
</dbReference>
<dbReference type="PANTHER" id="PTHR43044">
    <property type="match status" value="1"/>
</dbReference>
<dbReference type="Proteomes" id="UP000826725">
    <property type="component" value="Chromosome"/>
</dbReference>
<feature type="transmembrane region" description="Helical" evidence="7">
    <location>
        <begin position="20"/>
        <end position="39"/>
    </location>
</feature>
<dbReference type="NCBIfam" id="NF045798">
    <property type="entry name" value="DsrP"/>
    <property type="match status" value="1"/>
</dbReference>
<feature type="transmembrane region" description="Helical" evidence="7">
    <location>
        <begin position="320"/>
        <end position="348"/>
    </location>
</feature>
<name>A0A8D5FTW7_9BACT</name>
<evidence type="ECO:0000313" key="9">
    <source>
        <dbReference type="Proteomes" id="UP000826725"/>
    </source>
</evidence>
<feature type="transmembrane region" description="Helical" evidence="7">
    <location>
        <begin position="213"/>
        <end position="232"/>
    </location>
</feature>